<dbReference type="EMBL" id="OZ034824">
    <property type="protein sequence ID" value="CAL1673421.1"/>
    <property type="molecule type" value="Genomic_DNA"/>
</dbReference>
<feature type="compositionally biased region" description="Low complexity" evidence="4">
    <location>
        <begin position="545"/>
        <end position="570"/>
    </location>
</feature>
<dbReference type="PANTHER" id="PTHR28664:SF4">
    <property type="entry name" value="TIGHT JUNCTION-ASSOCIATED PROTEIN 1"/>
    <property type="match status" value="1"/>
</dbReference>
<keyword evidence="3" id="KW-0472">Membrane</keyword>
<dbReference type="PANTHER" id="PTHR28664">
    <property type="entry name" value="TIGHT JUNCTION-ASSOCIATED PROTEIN 1"/>
    <property type="match status" value="1"/>
</dbReference>
<feature type="region of interest" description="Disordered" evidence="4">
    <location>
        <begin position="373"/>
        <end position="398"/>
    </location>
</feature>
<protein>
    <recommendedName>
        <fullName evidence="7">Brain-enriched guanylate kinase-associated protein</fullName>
    </recommendedName>
</protein>
<comment type="subcellular location">
    <subcellularLocation>
        <location evidence="1">Membrane</location>
        <topology evidence="1">Peripheral membrane protein</topology>
    </subcellularLocation>
</comment>
<feature type="compositionally biased region" description="Polar residues" evidence="4">
    <location>
        <begin position="641"/>
        <end position="650"/>
    </location>
</feature>
<gene>
    <name evidence="5" type="ORF">LPLAT_LOCUS323</name>
</gene>
<feature type="region of interest" description="Disordered" evidence="4">
    <location>
        <begin position="527"/>
        <end position="583"/>
    </location>
</feature>
<feature type="region of interest" description="Disordered" evidence="4">
    <location>
        <begin position="630"/>
        <end position="654"/>
    </location>
</feature>
<evidence type="ECO:0000256" key="4">
    <source>
        <dbReference type="SAM" id="MobiDB-lite"/>
    </source>
</evidence>
<evidence type="ECO:0000313" key="5">
    <source>
        <dbReference type="EMBL" id="CAL1673421.1"/>
    </source>
</evidence>
<evidence type="ECO:0000256" key="3">
    <source>
        <dbReference type="ARBA" id="ARBA00023136"/>
    </source>
</evidence>
<name>A0AAV2N2S9_9HYME</name>
<proteinExistence type="predicted"/>
<evidence type="ECO:0000313" key="6">
    <source>
        <dbReference type="Proteomes" id="UP001497644"/>
    </source>
</evidence>
<keyword evidence="2" id="KW-0597">Phosphoprotein</keyword>
<feature type="compositionally biased region" description="Polar residues" evidence="4">
    <location>
        <begin position="571"/>
        <end position="583"/>
    </location>
</feature>
<evidence type="ECO:0008006" key="7">
    <source>
        <dbReference type="Google" id="ProtNLM"/>
    </source>
</evidence>
<reference evidence="5 6" key="1">
    <citation type="submission" date="2024-04" db="EMBL/GenBank/DDBJ databases">
        <authorList>
            <consortium name="Molecular Ecology Group"/>
        </authorList>
    </citation>
    <scope>NUCLEOTIDE SEQUENCE [LARGE SCALE GENOMIC DNA]</scope>
</reference>
<dbReference type="GO" id="GO:0016020">
    <property type="term" value="C:membrane"/>
    <property type="evidence" value="ECO:0007669"/>
    <property type="project" value="UniProtKB-SubCell"/>
</dbReference>
<dbReference type="AlphaFoldDB" id="A0AAV2N2S9"/>
<feature type="compositionally biased region" description="Polar residues" evidence="4">
    <location>
        <begin position="527"/>
        <end position="544"/>
    </location>
</feature>
<dbReference type="InterPro" id="IPR043441">
    <property type="entry name" value="Tjap1/BEGAIN"/>
</dbReference>
<organism evidence="5 6">
    <name type="scientific">Lasius platythorax</name>
    <dbReference type="NCBI Taxonomy" id="488582"/>
    <lineage>
        <taxon>Eukaryota</taxon>
        <taxon>Metazoa</taxon>
        <taxon>Ecdysozoa</taxon>
        <taxon>Arthropoda</taxon>
        <taxon>Hexapoda</taxon>
        <taxon>Insecta</taxon>
        <taxon>Pterygota</taxon>
        <taxon>Neoptera</taxon>
        <taxon>Endopterygota</taxon>
        <taxon>Hymenoptera</taxon>
        <taxon>Apocrita</taxon>
        <taxon>Aculeata</taxon>
        <taxon>Formicoidea</taxon>
        <taxon>Formicidae</taxon>
        <taxon>Formicinae</taxon>
        <taxon>Lasius</taxon>
        <taxon>Lasius</taxon>
    </lineage>
</organism>
<sequence length="843" mass="94821">MAEKCKECGCKCGACSQENRQHCDMHLHVEIENLRQRLLERENHIVTMETQFLNEADKFPNGELASMKEELLIWQEKYSRLHEAHKRVQKVNQNLEDKLLRIVDKCETEKGTFTKDIATLSHRLADANYTIHQLTQDNEKYRNDVSLAIQLLQCKPSNFVGQKYDSLPSEVQAKVRTYVAQKRCSTQDVTQPDVKSITVPISTFPPTAMVYNITKPAVEKHSDDDSDEIKPPMDIVSAAIMAKVLEDREKERIFAKHCDTCTCHRSILMVNAETQTCVPDVFSFSDGHTRSVEKQASEGTANGEKHQSKGKLQSNLASHAIFYEINENSDKICHHVNGDYTIFVSQAPSIKEKFISRTMQDCMTEENCATTKKCSNKKNSSQSHENKHSSLFPRSNDLNRINIDKASKPLKGNNKKCDSPIETRSIVKWNKDEGNSFVPLLDTVSTRADNRFSDKEQTHIDIINDRLWKNEWTRLKTSEVNISMENKCKANRGIELDIINDRDWKNDKSAEARNAVAQFTLIEVKSPDNSAANHNDGSQMEVATSPSFSSDSMVISSSDPSSSCSDVTQSLTGGTFNSSTKSNSSRVIGPRNCLVRVTPGSKNILLDNAGHFKTVLYSNGGGKASTALVHAKKTSRAGSEHSVSTNSEDNSPPVLLQDNQLQRVAEWVQSSIDVSRQSTCMENSASHDSNKTKCEENTTNNVYPNNCLKKSSKQDGTLACKIRDASKKSLINVEDCSERIIENEPNNINILSKRMEQDKSENLITFDVLDERSLTECHKNNLDYEVKITKEMEETYLKLAASLDPVALSLSSASDAELTIEKYRKDYKRLHVQRFQDKTSSKA</sequence>
<evidence type="ECO:0000256" key="2">
    <source>
        <dbReference type="ARBA" id="ARBA00022553"/>
    </source>
</evidence>
<keyword evidence="6" id="KW-1185">Reference proteome</keyword>
<evidence type="ECO:0000256" key="1">
    <source>
        <dbReference type="ARBA" id="ARBA00004170"/>
    </source>
</evidence>
<accession>A0AAV2N2S9</accession>
<dbReference type="Proteomes" id="UP001497644">
    <property type="component" value="Chromosome 1"/>
</dbReference>
<feature type="region of interest" description="Disordered" evidence="4">
    <location>
        <begin position="289"/>
        <end position="311"/>
    </location>
</feature>